<dbReference type="InterPro" id="IPR013766">
    <property type="entry name" value="Thioredoxin_domain"/>
</dbReference>
<dbReference type="STRING" id="1229726.GRFL_2953"/>
<evidence type="ECO:0000313" key="2">
    <source>
        <dbReference type="Proteomes" id="UP000186230"/>
    </source>
</evidence>
<dbReference type="SUPFAM" id="SSF52833">
    <property type="entry name" value="Thioredoxin-like"/>
    <property type="match status" value="1"/>
</dbReference>
<proteinExistence type="predicted"/>
<dbReference type="Proteomes" id="UP000186230">
    <property type="component" value="Chromosome"/>
</dbReference>
<dbReference type="GO" id="GO:0016491">
    <property type="term" value="F:oxidoreductase activity"/>
    <property type="evidence" value="ECO:0007669"/>
    <property type="project" value="InterPro"/>
</dbReference>
<keyword evidence="2" id="KW-1185">Reference proteome</keyword>
<dbReference type="RefSeq" id="WP_083645308.1">
    <property type="nucleotide sequence ID" value="NZ_AMRU01000005.1"/>
</dbReference>
<protein>
    <submittedName>
        <fullName evidence="1">Thiol:disulfide oxidoreductase TlpA</fullName>
    </submittedName>
</protein>
<dbReference type="InterPro" id="IPR036249">
    <property type="entry name" value="Thioredoxin-like_sf"/>
</dbReference>
<dbReference type="PROSITE" id="PS51352">
    <property type="entry name" value="THIOREDOXIN_2"/>
    <property type="match status" value="1"/>
</dbReference>
<dbReference type="Pfam" id="PF00578">
    <property type="entry name" value="AhpC-TSA"/>
    <property type="match status" value="1"/>
</dbReference>
<reference evidence="1 2" key="1">
    <citation type="submission" date="2016-07" db="EMBL/GenBank/DDBJ databases">
        <title>Multi-omics approach to identify versatile polysaccharide utilization systems of a marine flavobacterium Gramella flava.</title>
        <authorList>
            <person name="Tang K."/>
        </authorList>
    </citation>
    <scope>NUCLEOTIDE SEQUENCE [LARGE SCALE GENOMIC DNA]</scope>
    <source>
        <strain evidence="1 2">JLT2011</strain>
    </source>
</reference>
<dbReference type="AlphaFoldDB" id="A0A1L7I7V7"/>
<sequence>MKRLLLVFLFLSPTLFAQIIQEPEPEKVYFSEALAMHLDDYNKKADLAYRFRDYDKAEQLFDSLTNNLLEGSYMNDFEFHTLARKNNTIRLSDFDKPVFLITYASWCVPGKGQIPALNKLANQFAGRIDFVVLFWDKKDKVEELSSQFNEQIKVVYVDETKNNGAYVVKQLKHSLGLPTCFLMTADKRIADIRRSVFPAFNAAEETAYRENYQQMEASIANNLINKYEDDYVGNE</sequence>
<dbReference type="KEGG" id="gfl:GRFL_2953"/>
<dbReference type="InterPro" id="IPR000866">
    <property type="entry name" value="AhpC/TSA"/>
</dbReference>
<accession>A0A1L7I7V7</accession>
<name>A0A1L7I7V7_9FLAO</name>
<dbReference type="Gene3D" id="3.40.30.10">
    <property type="entry name" value="Glutaredoxin"/>
    <property type="match status" value="1"/>
</dbReference>
<dbReference type="EMBL" id="CP016359">
    <property type="protein sequence ID" value="APU69677.1"/>
    <property type="molecule type" value="Genomic_DNA"/>
</dbReference>
<evidence type="ECO:0000313" key="1">
    <source>
        <dbReference type="EMBL" id="APU69677.1"/>
    </source>
</evidence>
<dbReference type="OrthoDB" id="1134224at2"/>
<gene>
    <name evidence="1" type="ORF">GRFL_2953</name>
</gene>
<organism evidence="1 2">
    <name type="scientific">Christiangramia flava JLT2011</name>
    <dbReference type="NCBI Taxonomy" id="1229726"/>
    <lineage>
        <taxon>Bacteria</taxon>
        <taxon>Pseudomonadati</taxon>
        <taxon>Bacteroidota</taxon>
        <taxon>Flavobacteriia</taxon>
        <taxon>Flavobacteriales</taxon>
        <taxon>Flavobacteriaceae</taxon>
        <taxon>Christiangramia</taxon>
    </lineage>
</organism>
<dbReference type="GO" id="GO:0016209">
    <property type="term" value="F:antioxidant activity"/>
    <property type="evidence" value="ECO:0007669"/>
    <property type="project" value="InterPro"/>
</dbReference>